<gene>
    <name evidence="1" type="ORF">OHX15_27150</name>
</gene>
<proteinExistence type="predicted"/>
<keyword evidence="2" id="KW-1185">Reference proteome</keyword>
<reference evidence="1 2" key="1">
    <citation type="journal article" date="2021" name="Chemosphere">
        <title>Bioballs carrying a syntrophic Rhodococcus and Mycolicibacterium consortium for simultaneous sorption and biodegradation of fuel oil in contaminated freshwater.</title>
        <authorList>
            <person name="Naloka K."/>
            <person name="Polrit D."/>
            <person name="Muangchinda C."/>
            <person name="Thoetkiattikul H."/>
            <person name="Pinyakong O."/>
        </authorList>
    </citation>
    <scope>NUCLEOTIDE SEQUENCE [LARGE SCALE GENOMIC DNA]</scope>
    <source>
        <strain evidence="1 2">J101</strain>
    </source>
</reference>
<organism evidence="1 2">
    <name type="scientific">Mycolicibacterium parafortuitum</name>
    <name type="common">Mycobacterium parafortuitum</name>
    <dbReference type="NCBI Taxonomy" id="39692"/>
    <lineage>
        <taxon>Bacteria</taxon>
        <taxon>Bacillati</taxon>
        <taxon>Actinomycetota</taxon>
        <taxon>Actinomycetes</taxon>
        <taxon>Mycobacteriales</taxon>
        <taxon>Mycobacteriaceae</taxon>
        <taxon>Mycolicibacterium</taxon>
    </lineage>
</organism>
<sequence>MDVEGLGTQLFSDGSIQDPYPLYDRMLDAGSVHRIGRTGFHAVCSWRGINEVLARPEDFSSNLTATMTYAPETGVSAYPMDEVGGPTQVLATADDPHHAAHRKMLVPQLAAKRIRSAAEFVSETADRLWAEGLHDGRIEWMGALANRLPMMIVARIIGVPDSDVDMLVHAGYATTQLLDGLIDADGLAQAQQAAVELHGYITEHFERAAADPGDNLLGDLATACARGTVDHTTAAVMMLTLFSAGGESTASLLGSAVWLLASKPEIQQLVRGDRTLLGAFIEEALRYEPPFRGHYRHVLVDTTLDGVELAAGDRLLLLWGAANRDPEQFESPSEFRLDRPGGRGHLTFGKGAHFCVGAGLARLEAQVVLDYLLDRTAWIEPATVGGWLPSILVRRLSSLELDVS</sequence>
<name>A0ACC6MQ50_MYCPF</name>
<dbReference type="EMBL" id="JAOXLN010000055">
    <property type="protein sequence ID" value="MDZ5089081.1"/>
    <property type="molecule type" value="Genomic_DNA"/>
</dbReference>
<dbReference type="Proteomes" id="UP001289645">
    <property type="component" value="Unassembled WGS sequence"/>
</dbReference>
<accession>A0ACC6MQ50</accession>
<protein>
    <submittedName>
        <fullName evidence="1">Cytochrome P450</fullName>
    </submittedName>
</protein>
<evidence type="ECO:0000313" key="2">
    <source>
        <dbReference type="Proteomes" id="UP001289645"/>
    </source>
</evidence>
<comment type="caution">
    <text evidence="1">The sequence shown here is derived from an EMBL/GenBank/DDBJ whole genome shotgun (WGS) entry which is preliminary data.</text>
</comment>
<evidence type="ECO:0000313" key="1">
    <source>
        <dbReference type="EMBL" id="MDZ5089081.1"/>
    </source>
</evidence>